<keyword evidence="2" id="KW-0472">Membrane</keyword>
<sequence length="359" mass="36964">MSAPQGTARRPDARPAGAGADPAGARSAHLGLVRVEARRFRYRAAIRWLALLAVVGALVVVASVFASARPPSERAIAEAEQQYAFAQQDWAENGEQYVADCREGEALAQETDPGADWGCDDLEPRLDAYLPVQPTLADSGPSWASGVTTFLLLLAFAAGVTFVTAEIGSGSLGTWLTFVPRRGRVYASKVAVAAGGVLVPTAVALAVTVGGAWVAAAVNDAVGDLTGAWWADLGWQALRALVAAAALGAVGAALGFLVRSAAGALGVGVGWLLLVDGVLVGFLPALTPWTVRTSLTAWLEGGTTYWVTVPCGQVDGAPQAGVCTAERTVSMLHGGVLLAVVTIALVVLGGLVFRRRDVD</sequence>
<feature type="transmembrane region" description="Helical" evidence="2">
    <location>
        <begin position="48"/>
        <end position="68"/>
    </location>
</feature>
<feature type="transmembrane region" description="Helical" evidence="2">
    <location>
        <begin position="150"/>
        <end position="178"/>
    </location>
</feature>
<dbReference type="OrthoDB" id="3819831at2"/>
<comment type="caution">
    <text evidence="3">The sequence shown here is derived from an EMBL/GenBank/DDBJ whole genome shotgun (WGS) entry which is preliminary data.</text>
</comment>
<dbReference type="Proteomes" id="UP000308121">
    <property type="component" value="Unassembled WGS sequence"/>
</dbReference>
<dbReference type="GO" id="GO:0005886">
    <property type="term" value="C:plasma membrane"/>
    <property type="evidence" value="ECO:0007669"/>
    <property type="project" value="UniProtKB-SubCell"/>
</dbReference>
<feature type="transmembrane region" description="Helical" evidence="2">
    <location>
        <begin position="236"/>
        <end position="258"/>
    </location>
</feature>
<evidence type="ECO:0000313" key="4">
    <source>
        <dbReference type="Proteomes" id="UP000308121"/>
    </source>
</evidence>
<dbReference type="RefSeq" id="WP_154728826.1">
    <property type="nucleotide sequence ID" value="NZ_SZYE01000030.1"/>
</dbReference>
<feature type="transmembrane region" description="Helical" evidence="2">
    <location>
        <begin position="331"/>
        <end position="353"/>
    </location>
</feature>
<feature type="region of interest" description="Disordered" evidence="1">
    <location>
        <begin position="1"/>
        <end position="24"/>
    </location>
</feature>
<reference evidence="3 4" key="1">
    <citation type="submission" date="2019-05" db="EMBL/GenBank/DDBJ databases">
        <title>Genome sequence of Cellulomonas hominis strain CS1.</title>
        <authorList>
            <person name="Belmont J."/>
            <person name="Maclea K.S."/>
        </authorList>
    </citation>
    <scope>NUCLEOTIDE SEQUENCE [LARGE SCALE GENOMIC DNA]</scope>
    <source>
        <strain evidence="3 4">CS1</strain>
    </source>
</reference>
<evidence type="ECO:0000313" key="3">
    <source>
        <dbReference type="EMBL" id="TKR24524.1"/>
    </source>
</evidence>
<feature type="transmembrane region" description="Helical" evidence="2">
    <location>
        <begin position="265"/>
        <end position="286"/>
    </location>
</feature>
<evidence type="ECO:0000256" key="2">
    <source>
        <dbReference type="SAM" id="Phobius"/>
    </source>
</evidence>
<dbReference type="AlphaFoldDB" id="A0A7Z8K2R0"/>
<dbReference type="EMBL" id="SZYE01000030">
    <property type="protein sequence ID" value="TKR24524.1"/>
    <property type="molecule type" value="Genomic_DNA"/>
</dbReference>
<keyword evidence="2" id="KW-1133">Transmembrane helix</keyword>
<gene>
    <name evidence="3" type="ORF">FA014_06165</name>
</gene>
<keyword evidence="2" id="KW-0812">Transmembrane</keyword>
<dbReference type="GO" id="GO:0140359">
    <property type="term" value="F:ABC-type transporter activity"/>
    <property type="evidence" value="ECO:0007669"/>
    <property type="project" value="InterPro"/>
</dbReference>
<feature type="transmembrane region" description="Helical" evidence="2">
    <location>
        <begin position="190"/>
        <end position="216"/>
    </location>
</feature>
<protein>
    <recommendedName>
        <fullName evidence="5">ABC transporter permease</fullName>
    </recommendedName>
</protein>
<evidence type="ECO:0008006" key="5">
    <source>
        <dbReference type="Google" id="ProtNLM"/>
    </source>
</evidence>
<feature type="compositionally biased region" description="Low complexity" evidence="1">
    <location>
        <begin position="14"/>
        <end position="24"/>
    </location>
</feature>
<name>A0A7Z8K2R0_9CELL</name>
<evidence type="ECO:0000256" key="1">
    <source>
        <dbReference type="SAM" id="MobiDB-lite"/>
    </source>
</evidence>
<proteinExistence type="predicted"/>
<accession>A0A7Z8K2R0</accession>
<organism evidence="3 4">
    <name type="scientific">Cellulomonas hominis</name>
    <dbReference type="NCBI Taxonomy" id="156981"/>
    <lineage>
        <taxon>Bacteria</taxon>
        <taxon>Bacillati</taxon>
        <taxon>Actinomycetota</taxon>
        <taxon>Actinomycetes</taxon>
        <taxon>Micrococcales</taxon>
        <taxon>Cellulomonadaceae</taxon>
        <taxon>Cellulomonas</taxon>
    </lineage>
</organism>